<keyword evidence="2 11" id="KW-0812">Transmembrane</keyword>
<dbReference type="FunFam" id="2.60.40.10:FF:000017">
    <property type="entry name" value="Down syndrome cell adhesion molecule b"/>
    <property type="match status" value="1"/>
</dbReference>
<feature type="region of interest" description="Disordered" evidence="10">
    <location>
        <begin position="344"/>
        <end position="364"/>
    </location>
</feature>
<evidence type="ECO:0000256" key="1">
    <source>
        <dbReference type="ARBA" id="ARBA00004167"/>
    </source>
</evidence>
<keyword evidence="3" id="KW-0732">Signal</keyword>
<keyword evidence="6 11" id="KW-1133">Transmembrane helix</keyword>
<comment type="subcellular location">
    <subcellularLocation>
        <location evidence="1">Membrane</location>
        <topology evidence="1">Single-pass membrane protein</topology>
    </subcellularLocation>
</comment>
<dbReference type="InterPro" id="IPR007110">
    <property type="entry name" value="Ig-like_dom"/>
</dbReference>
<dbReference type="GO" id="GO:0005886">
    <property type="term" value="C:plasma membrane"/>
    <property type="evidence" value="ECO:0007669"/>
    <property type="project" value="TreeGrafter"/>
</dbReference>
<keyword evidence="4" id="KW-0677">Repeat</keyword>
<dbReference type="InterPro" id="IPR013783">
    <property type="entry name" value="Ig-like_fold"/>
</dbReference>
<dbReference type="InterPro" id="IPR003599">
    <property type="entry name" value="Ig_sub"/>
</dbReference>
<feature type="compositionally biased region" description="Basic residues" evidence="10">
    <location>
        <begin position="344"/>
        <end position="361"/>
    </location>
</feature>
<keyword evidence="14" id="KW-1185">Reference proteome</keyword>
<dbReference type="PROSITE" id="PS50835">
    <property type="entry name" value="IG_LIKE"/>
    <property type="match status" value="1"/>
</dbReference>
<proteinExistence type="predicted"/>
<dbReference type="GO" id="GO:0030424">
    <property type="term" value="C:axon"/>
    <property type="evidence" value="ECO:0007669"/>
    <property type="project" value="TreeGrafter"/>
</dbReference>
<dbReference type="SUPFAM" id="SSF48726">
    <property type="entry name" value="Immunoglobulin"/>
    <property type="match status" value="1"/>
</dbReference>
<dbReference type="AlphaFoldDB" id="G7YTD4"/>
<reference evidence="13" key="1">
    <citation type="journal article" date="2011" name="Genome Biol.">
        <title>The draft genome of the carcinogenic human liver fluke Clonorchis sinensis.</title>
        <authorList>
            <person name="Wang X."/>
            <person name="Chen W."/>
            <person name="Huang Y."/>
            <person name="Sun J."/>
            <person name="Men J."/>
            <person name="Liu H."/>
            <person name="Luo F."/>
            <person name="Guo L."/>
            <person name="Lv X."/>
            <person name="Deng C."/>
            <person name="Zhou C."/>
            <person name="Fan Y."/>
            <person name="Li X."/>
            <person name="Huang L."/>
            <person name="Hu Y."/>
            <person name="Liang C."/>
            <person name="Hu X."/>
            <person name="Xu J."/>
            <person name="Yu X."/>
        </authorList>
    </citation>
    <scope>NUCLEOTIDE SEQUENCE [LARGE SCALE GENOMIC DNA]</scope>
    <source>
        <strain evidence="13">Henan</strain>
    </source>
</reference>
<protein>
    <submittedName>
        <fullName evidence="13">Pro-neuregulin-2 membrane-bound isoform</fullName>
    </submittedName>
</protein>
<keyword evidence="7 11" id="KW-0472">Membrane</keyword>
<dbReference type="GO" id="GO:0050808">
    <property type="term" value="P:synapse organization"/>
    <property type="evidence" value="ECO:0007669"/>
    <property type="project" value="TreeGrafter"/>
</dbReference>
<evidence type="ECO:0000256" key="10">
    <source>
        <dbReference type="SAM" id="MobiDB-lite"/>
    </source>
</evidence>
<dbReference type="InterPro" id="IPR003598">
    <property type="entry name" value="Ig_sub2"/>
</dbReference>
<organism evidence="13 14">
    <name type="scientific">Clonorchis sinensis</name>
    <name type="common">Chinese liver fluke</name>
    <dbReference type="NCBI Taxonomy" id="79923"/>
    <lineage>
        <taxon>Eukaryota</taxon>
        <taxon>Metazoa</taxon>
        <taxon>Spiralia</taxon>
        <taxon>Lophotrochozoa</taxon>
        <taxon>Platyhelminthes</taxon>
        <taxon>Trematoda</taxon>
        <taxon>Digenea</taxon>
        <taxon>Opisthorchiida</taxon>
        <taxon>Opisthorchiata</taxon>
        <taxon>Opisthorchiidae</taxon>
        <taxon>Clonorchis</taxon>
    </lineage>
</organism>
<evidence type="ECO:0000256" key="9">
    <source>
        <dbReference type="ARBA" id="ARBA00023319"/>
    </source>
</evidence>
<dbReference type="InterPro" id="IPR050958">
    <property type="entry name" value="Cell_Adh-Cytoskel_Orgn"/>
</dbReference>
<evidence type="ECO:0000313" key="14">
    <source>
        <dbReference type="Proteomes" id="UP000008909"/>
    </source>
</evidence>
<feature type="transmembrane region" description="Helical" evidence="11">
    <location>
        <begin position="37"/>
        <end position="55"/>
    </location>
</feature>
<dbReference type="PANTHER" id="PTHR45080:SF8">
    <property type="entry name" value="IG-LIKE DOMAIN-CONTAINING PROTEIN"/>
    <property type="match status" value="1"/>
</dbReference>
<evidence type="ECO:0000256" key="4">
    <source>
        <dbReference type="ARBA" id="ARBA00022737"/>
    </source>
</evidence>
<accession>G7YTD4</accession>
<evidence type="ECO:0000256" key="6">
    <source>
        <dbReference type="ARBA" id="ARBA00022989"/>
    </source>
</evidence>
<dbReference type="InterPro" id="IPR013098">
    <property type="entry name" value="Ig_I-set"/>
</dbReference>
<evidence type="ECO:0000259" key="12">
    <source>
        <dbReference type="PROSITE" id="PS50835"/>
    </source>
</evidence>
<gene>
    <name evidence="13" type="ORF">CLF_110297</name>
</gene>
<reference key="2">
    <citation type="submission" date="2011-10" db="EMBL/GenBank/DDBJ databases">
        <title>The genome and transcriptome sequence of Clonorchis sinensis provide insights into the carcinogenic liver fluke.</title>
        <authorList>
            <person name="Wang X."/>
            <person name="Huang Y."/>
            <person name="Chen W."/>
            <person name="Liu H."/>
            <person name="Guo L."/>
            <person name="Chen Y."/>
            <person name="Luo F."/>
            <person name="Zhou W."/>
            <person name="Sun J."/>
            <person name="Mao Q."/>
            <person name="Liang P."/>
            <person name="Zhou C."/>
            <person name="Tian Y."/>
            <person name="Men J."/>
            <person name="Lv X."/>
            <person name="Huang L."/>
            <person name="Zhou J."/>
            <person name="Hu Y."/>
            <person name="Li R."/>
            <person name="Zhang F."/>
            <person name="Lei H."/>
            <person name="Li X."/>
            <person name="Hu X."/>
            <person name="Liang C."/>
            <person name="Xu J."/>
            <person name="Wu Z."/>
            <person name="Yu X."/>
        </authorList>
    </citation>
    <scope>NUCLEOTIDE SEQUENCE</scope>
    <source>
        <strain>Henan</strain>
    </source>
</reference>
<evidence type="ECO:0000256" key="2">
    <source>
        <dbReference type="ARBA" id="ARBA00022692"/>
    </source>
</evidence>
<dbReference type="Pfam" id="PF07679">
    <property type="entry name" value="I-set"/>
    <property type="match status" value="1"/>
</dbReference>
<evidence type="ECO:0000256" key="7">
    <source>
        <dbReference type="ARBA" id="ARBA00023136"/>
    </source>
</evidence>
<sequence length="517" mass="58015">MTGTASKLFPKNKENHNRRICCYFHPIDDKLEDLIRMFVRLALYTIVVLIVLTYLNPLVGGNRFERGEVQEKALGAKTLCPPFSEPLQSIIETTSIILAGRFRQRFGKTRLQIRDGYFTAADQKFNATILVTAVYKNDTFVEDLITIGTFFIPTGKPANQPGCLDAFYKNSKYMFFLKKVETPAGYYAMTQNPQLFTEKLAYSIYARRCSSCYAPKIEPISNLEMKPGEQLTITCVAMGKPLPEVAWIKNGKSLNFVDKSVSVEEIKISDEQTESILEISSLIRIDSGEYKCLAHNSLGEASVSFSLQDTELIECPEEHRDYCLNGGQCYMLKSDRNVLQCRKSHLNKAKRSRPTGGRRRQGASTDDSLWVPLEDFVGLCGLVSVATTSNVHSMIQPSERSQIMAYGLTGVHVRDTLDPEFGHLNAIPAGNVSYRNAWNQPATIGHKACRDFFDVNDVTYTPHGEPHMLANIAAQMDQAYQDNTMQPQKNPVHIRNQSVCVSAMDVTRVPLMSQQAL</sequence>
<dbReference type="PANTHER" id="PTHR45080">
    <property type="entry name" value="CONTACTIN 5"/>
    <property type="match status" value="1"/>
</dbReference>
<dbReference type="EMBL" id="DF144187">
    <property type="protein sequence ID" value="GAA56214.1"/>
    <property type="molecule type" value="Genomic_DNA"/>
</dbReference>
<evidence type="ECO:0000256" key="3">
    <source>
        <dbReference type="ARBA" id="ARBA00022729"/>
    </source>
</evidence>
<keyword evidence="8" id="KW-1015">Disulfide bond</keyword>
<dbReference type="InterPro" id="IPR036179">
    <property type="entry name" value="Ig-like_dom_sf"/>
</dbReference>
<dbReference type="Gene3D" id="2.60.40.10">
    <property type="entry name" value="Immunoglobulins"/>
    <property type="match status" value="1"/>
</dbReference>
<dbReference type="GO" id="GO:0008046">
    <property type="term" value="F:axon guidance receptor activity"/>
    <property type="evidence" value="ECO:0007669"/>
    <property type="project" value="TreeGrafter"/>
</dbReference>
<dbReference type="Proteomes" id="UP000008909">
    <property type="component" value="Unassembled WGS sequence"/>
</dbReference>
<keyword evidence="9" id="KW-0393">Immunoglobulin domain</keyword>
<dbReference type="GO" id="GO:0007156">
    <property type="term" value="P:homophilic cell adhesion via plasma membrane adhesion molecules"/>
    <property type="evidence" value="ECO:0007669"/>
    <property type="project" value="TreeGrafter"/>
</dbReference>
<dbReference type="Gene3D" id="2.10.25.10">
    <property type="entry name" value="Laminin"/>
    <property type="match status" value="1"/>
</dbReference>
<feature type="domain" description="Ig-like" evidence="12">
    <location>
        <begin position="215"/>
        <end position="304"/>
    </location>
</feature>
<dbReference type="GO" id="GO:0043025">
    <property type="term" value="C:neuronal cell body"/>
    <property type="evidence" value="ECO:0007669"/>
    <property type="project" value="TreeGrafter"/>
</dbReference>
<evidence type="ECO:0000256" key="5">
    <source>
        <dbReference type="ARBA" id="ARBA00022889"/>
    </source>
</evidence>
<dbReference type="SMART" id="SM00408">
    <property type="entry name" value="IGc2"/>
    <property type="match status" value="1"/>
</dbReference>
<dbReference type="SMART" id="SM00409">
    <property type="entry name" value="IG"/>
    <property type="match status" value="1"/>
</dbReference>
<evidence type="ECO:0000256" key="8">
    <source>
        <dbReference type="ARBA" id="ARBA00023157"/>
    </source>
</evidence>
<keyword evidence="5" id="KW-0130">Cell adhesion</keyword>
<evidence type="ECO:0000256" key="11">
    <source>
        <dbReference type="SAM" id="Phobius"/>
    </source>
</evidence>
<evidence type="ECO:0000313" key="13">
    <source>
        <dbReference type="EMBL" id="GAA56214.1"/>
    </source>
</evidence>
<name>G7YTD4_CLOSI</name>